<protein>
    <recommendedName>
        <fullName evidence="3">Conserved oligomeric Golgi complex subunit 1</fullName>
    </recommendedName>
</protein>
<dbReference type="GO" id="GO:0015031">
    <property type="term" value="P:protein transport"/>
    <property type="evidence" value="ECO:0007669"/>
    <property type="project" value="UniProtKB-KW"/>
</dbReference>
<name>A0AAV8ZFR7_9CUCU</name>
<keyword evidence="7" id="KW-0472">Membrane</keyword>
<feature type="region of interest" description="Disordered" evidence="8">
    <location>
        <begin position="752"/>
        <end position="797"/>
    </location>
</feature>
<feature type="compositionally biased region" description="Low complexity" evidence="8">
    <location>
        <begin position="752"/>
        <end position="764"/>
    </location>
</feature>
<keyword evidence="5" id="KW-0653">Protein transport</keyword>
<evidence type="ECO:0000256" key="6">
    <source>
        <dbReference type="ARBA" id="ARBA00023034"/>
    </source>
</evidence>
<evidence type="ECO:0000256" key="3">
    <source>
        <dbReference type="ARBA" id="ARBA00020978"/>
    </source>
</evidence>
<evidence type="ECO:0000256" key="1">
    <source>
        <dbReference type="ARBA" id="ARBA00004395"/>
    </source>
</evidence>
<gene>
    <name evidence="9" type="ORF">NQ318_001169</name>
</gene>
<dbReference type="Pfam" id="PF08700">
    <property type="entry name" value="VPS51_Exo84_N"/>
    <property type="match status" value="1"/>
</dbReference>
<comment type="caution">
    <text evidence="9">The sequence shown here is derived from an EMBL/GenBank/DDBJ whole genome shotgun (WGS) entry which is preliminary data.</text>
</comment>
<keyword evidence="6" id="KW-0333">Golgi apparatus</keyword>
<evidence type="ECO:0000313" key="9">
    <source>
        <dbReference type="EMBL" id="KAJ8962770.1"/>
    </source>
</evidence>
<sequence length="797" mass="92215">MFRNRGELLELDIDKLFEERSVDEIIEIEKILDAEIEKKRSELRDRYKDVLAASDAIISMKTISQEIVDNINRITNICEELISSSDSVDSKPNSELDREKIEERTVVVQIRLAIFMNEQIWIALDEDNNLDAVQYYLLAQHIHTGLSLIKKAYLERIPLLHQIKYTMETSQNLNALVLLESQSCKSLPSIFMEHRKTALNTVINTPYPSVRLQVSSMVRCLITTVHLLHDCFICTEDGENGLIWQQLHDIISDSAPMTLSKLDLPTTPLVLYIPDIIKQYRPKPISSDNMEISLKDTRHVLETWLQSTKDIVKNGLEKSLRLVPNVRGLHLIREESFKIEIPRSWEQICADLHLPEQFNIWYYFFQNLITDRCRSLISSKISMNIQEIHGYITDTLNNVIKSDKSEADLRWYSWTEENDDVSRVDGTHSGLSMKTKGYSQSIVDLCEKMDRKYLDLLEDVSQYLYGREYSSDINFSVILKDFKFKRKYIDKDELEKHLKIECTNNSTDTGTVSNFNKCCTFNKLSEDWLKVCDIFNKTSHTLWQNWVDYSVQQTQAEVEKFFDVTLSSMINILCRWDEIEIQEQTEEKVFKSQIKVPLKPSLVLDSCLIKLNTNLSFILPHTLPKSIHHQFIEQNVKVILEMYKRLLEKELNQIQALQFLFDVKFLTTLCIPRENMQLMGSSQDICDKLRSRVDPFDLDVFYSYLQSNVKKAVFQSQMILGCLIPSFGQLASLGVTEKTKQQEKVPSVLALSSPSTSSWFPLLPVTAPSQKTTGMSGLKKNTKEPSQKPTKSNKKIS</sequence>
<dbReference type="GO" id="GO:0000139">
    <property type="term" value="C:Golgi membrane"/>
    <property type="evidence" value="ECO:0007669"/>
    <property type="project" value="UniProtKB-SubCell"/>
</dbReference>
<dbReference type="AlphaFoldDB" id="A0AAV8ZFR7"/>
<dbReference type="InterPro" id="IPR033370">
    <property type="entry name" value="COG1"/>
</dbReference>
<reference evidence="9" key="1">
    <citation type="journal article" date="2023" name="Insect Mol. Biol.">
        <title>Genome sequencing provides insights into the evolution of gene families encoding plant cell wall-degrading enzymes in longhorned beetles.</title>
        <authorList>
            <person name="Shin N.R."/>
            <person name="Okamura Y."/>
            <person name="Kirsch R."/>
            <person name="Pauchet Y."/>
        </authorList>
    </citation>
    <scope>NUCLEOTIDE SEQUENCE</scope>
    <source>
        <strain evidence="9">AMC_N1</strain>
    </source>
</reference>
<evidence type="ECO:0000256" key="5">
    <source>
        <dbReference type="ARBA" id="ARBA00022927"/>
    </source>
</evidence>
<comment type="subcellular location">
    <subcellularLocation>
        <location evidence="1">Golgi apparatus membrane</location>
        <topology evidence="1">Peripheral membrane protein</topology>
    </subcellularLocation>
</comment>
<evidence type="ECO:0000313" key="10">
    <source>
        <dbReference type="Proteomes" id="UP001162162"/>
    </source>
</evidence>
<dbReference type="GO" id="GO:0017119">
    <property type="term" value="C:Golgi transport complex"/>
    <property type="evidence" value="ECO:0007669"/>
    <property type="project" value="InterPro"/>
</dbReference>
<evidence type="ECO:0000256" key="4">
    <source>
        <dbReference type="ARBA" id="ARBA00022448"/>
    </source>
</evidence>
<accession>A0AAV8ZFR7</accession>
<evidence type="ECO:0000256" key="7">
    <source>
        <dbReference type="ARBA" id="ARBA00023136"/>
    </source>
</evidence>
<dbReference type="EMBL" id="JAPWTK010000002">
    <property type="protein sequence ID" value="KAJ8962770.1"/>
    <property type="molecule type" value="Genomic_DNA"/>
</dbReference>
<dbReference type="PANTHER" id="PTHR31658">
    <property type="entry name" value="CONSERVED OLIGOMERIC GOLGI COMPLEX SUBUNIT 1"/>
    <property type="match status" value="1"/>
</dbReference>
<evidence type="ECO:0000256" key="2">
    <source>
        <dbReference type="ARBA" id="ARBA00006653"/>
    </source>
</evidence>
<dbReference type="GO" id="GO:0006891">
    <property type="term" value="P:intra-Golgi vesicle-mediated transport"/>
    <property type="evidence" value="ECO:0007669"/>
    <property type="project" value="InterPro"/>
</dbReference>
<keyword evidence="4" id="KW-0813">Transport</keyword>
<evidence type="ECO:0000256" key="8">
    <source>
        <dbReference type="SAM" id="MobiDB-lite"/>
    </source>
</evidence>
<dbReference type="Proteomes" id="UP001162162">
    <property type="component" value="Unassembled WGS sequence"/>
</dbReference>
<keyword evidence="10" id="KW-1185">Reference proteome</keyword>
<comment type="similarity">
    <text evidence="2">Belongs to the COG1 family.</text>
</comment>
<dbReference type="PANTHER" id="PTHR31658:SF0">
    <property type="entry name" value="CONSERVED OLIGOMERIC GOLGI COMPLEX SUBUNIT 1"/>
    <property type="match status" value="1"/>
</dbReference>
<organism evidence="9 10">
    <name type="scientific">Aromia moschata</name>
    <dbReference type="NCBI Taxonomy" id="1265417"/>
    <lineage>
        <taxon>Eukaryota</taxon>
        <taxon>Metazoa</taxon>
        <taxon>Ecdysozoa</taxon>
        <taxon>Arthropoda</taxon>
        <taxon>Hexapoda</taxon>
        <taxon>Insecta</taxon>
        <taxon>Pterygota</taxon>
        <taxon>Neoptera</taxon>
        <taxon>Endopterygota</taxon>
        <taxon>Coleoptera</taxon>
        <taxon>Polyphaga</taxon>
        <taxon>Cucujiformia</taxon>
        <taxon>Chrysomeloidea</taxon>
        <taxon>Cerambycidae</taxon>
        <taxon>Cerambycinae</taxon>
        <taxon>Callichromatini</taxon>
        <taxon>Aromia</taxon>
    </lineage>
</organism>
<proteinExistence type="inferred from homology"/>